<dbReference type="InterPro" id="IPR014710">
    <property type="entry name" value="RmlC-like_jellyroll"/>
</dbReference>
<dbReference type="InterPro" id="IPR013096">
    <property type="entry name" value="Cupin_2"/>
</dbReference>
<dbReference type="RefSeq" id="WP_147646545.1">
    <property type="nucleotide sequence ID" value="NZ_CP042806.1"/>
</dbReference>
<dbReference type="Proteomes" id="UP000321820">
    <property type="component" value="Chromosome"/>
</dbReference>
<dbReference type="InterPro" id="IPR011051">
    <property type="entry name" value="RmlC_Cupin_sf"/>
</dbReference>
<accession>A0A5B9E4Y0</accession>
<evidence type="ECO:0000313" key="2">
    <source>
        <dbReference type="EMBL" id="QEE27353.1"/>
    </source>
</evidence>
<dbReference type="EMBL" id="CP042806">
    <property type="protein sequence ID" value="QEE27353.1"/>
    <property type="molecule type" value="Genomic_DNA"/>
</dbReference>
<evidence type="ECO:0000313" key="3">
    <source>
        <dbReference type="Proteomes" id="UP000321820"/>
    </source>
</evidence>
<dbReference type="OrthoDB" id="2080697at2"/>
<proteinExistence type="predicted"/>
<dbReference type="SUPFAM" id="SSF51182">
    <property type="entry name" value="RmlC-like cupins"/>
    <property type="match status" value="1"/>
</dbReference>
<dbReference type="KEGG" id="talb:FTW19_04590"/>
<keyword evidence="3" id="KW-1185">Reference proteome</keyword>
<dbReference type="Pfam" id="PF07883">
    <property type="entry name" value="Cupin_2"/>
    <property type="match status" value="1"/>
</dbReference>
<reference evidence="2 3" key="1">
    <citation type="submission" date="2019-08" db="EMBL/GenBank/DDBJ databases">
        <title>Complete genome sequence of Terriglobus albidus strain ORNL.</title>
        <authorList>
            <person name="Podar M."/>
        </authorList>
    </citation>
    <scope>NUCLEOTIDE SEQUENCE [LARGE SCALE GENOMIC DNA]</scope>
    <source>
        <strain evidence="2 3">ORNL</strain>
    </source>
</reference>
<organism evidence="2 3">
    <name type="scientific">Terriglobus albidus</name>
    <dbReference type="NCBI Taxonomy" id="1592106"/>
    <lineage>
        <taxon>Bacteria</taxon>
        <taxon>Pseudomonadati</taxon>
        <taxon>Acidobacteriota</taxon>
        <taxon>Terriglobia</taxon>
        <taxon>Terriglobales</taxon>
        <taxon>Acidobacteriaceae</taxon>
        <taxon>Terriglobus</taxon>
    </lineage>
</organism>
<evidence type="ECO:0000259" key="1">
    <source>
        <dbReference type="Pfam" id="PF07883"/>
    </source>
</evidence>
<sequence length="140" mass="16012">MSEKSKSGRFDTTAIAHSFPDQATSLLLDHYMTDEPEASTRIFRVYRPTPPHFHKLSNEHLYVISGRGTFWMESPEHISEFGPGTFLVFKKETVHAMPEIFEGPVVFLAIDTPRREPTDIHFVNPEDGTPQSFIQNKDGY</sequence>
<protein>
    <submittedName>
        <fullName evidence="2">Cupin domain-containing protein</fullName>
    </submittedName>
</protein>
<feature type="domain" description="Cupin type-2" evidence="1">
    <location>
        <begin position="49"/>
        <end position="110"/>
    </location>
</feature>
<name>A0A5B9E4Y0_9BACT</name>
<dbReference type="Gene3D" id="2.60.120.10">
    <property type="entry name" value="Jelly Rolls"/>
    <property type="match status" value="1"/>
</dbReference>
<gene>
    <name evidence="2" type="ORF">FTW19_04590</name>
</gene>
<dbReference type="AlphaFoldDB" id="A0A5B9E4Y0"/>